<organism evidence="1 2">
    <name type="scientific">Opisthorchis viverrini</name>
    <name type="common">Southeast Asian liver fluke</name>
    <dbReference type="NCBI Taxonomy" id="6198"/>
    <lineage>
        <taxon>Eukaryota</taxon>
        <taxon>Metazoa</taxon>
        <taxon>Spiralia</taxon>
        <taxon>Lophotrochozoa</taxon>
        <taxon>Platyhelminthes</taxon>
        <taxon>Trematoda</taxon>
        <taxon>Digenea</taxon>
        <taxon>Opisthorchiida</taxon>
        <taxon>Opisthorchiata</taxon>
        <taxon>Opisthorchiidae</taxon>
        <taxon>Opisthorchis</taxon>
    </lineage>
</organism>
<gene>
    <name evidence="1" type="ORF">X801_09844</name>
</gene>
<keyword evidence="2" id="KW-1185">Reference proteome</keyword>
<reference evidence="1 2" key="1">
    <citation type="submission" date="2015-03" db="EMBL/GenBank/DDBJ databases">
        <title>Draft genome of the nematode, Opisthorchis viverrini.</title>
        <authorList>
            <person name="Mitreva M."/>
        </authorList>
    </citation>
    <scope>NUCLEOTIDE SEQUENCE [LARGE SCALE GENOMIC DNA]</scope>
    <source>
        <strain evidence="1">Khon Kaen</strain>
    </source>
</reference>
<accession>A0A1S8WIV2</accession>
<dbReference type="AlphaFoldDB" id="A0A1S8WIV2"/>
<dbReference type="EMBL" id="KV906688">
    <property type="protein sequence ID" value="OON14365.1"/>
    <property type="molecule type" value="Genomic_DNA"/>
</dbReference>
<sequence>CILGATLLAVFIFCTLWLYRVTRPAKNQEESFQMNQTMNGAHTVDDSKLATSAQRYHFEYQKRQMLSRTLKLLPVFTVPGCLEYVSKEQKMKVKPPFVQKQAFKAAATKS</sequence>
<feature type="non-terminal residue" evidence="1">
    <location>
        <position position="1"/>
    </location>
</feature>
<protein>
    <submittedName>
        <fullName evidence="1">Uncharacterized protein</fullName>
    </submittedName>
</protein>
<dbReference type="Proteomes" id="UP000243686">
    <property type="component" value="Unassembled WGS sequence"/>
</dbReference>
<evidence type="ECO:0000313" key="2">
    <source>
        <dbReference type="Proteomes" id="UP000243686"/>
    </source>
</evidence>
<evidence type="ECO:0000313" key="1">
    <source>
        <dbReference type="EMBL" id="OON14365.1"/>
    </source>
</evidence>
<proteinExistence type="predicted"/>
<name>A0A1S8WIV2_OPIVI</name>
<feature type="non-terminal residue" evidence="1">
    <location>
        <position position="110"/>
    </location>
</feature>